<protein>
    <submittedName>
        <fullName evidence="1">Uncharacterized protein</fullName>
    </submittedName>
</protein>
<dbReference type="EMBL" id="BDIP01008122">
    <property type="protein sequence ID" value="GCA64672.1"/>
    <property type="molecule type" value="Genomic_DNA"/>
</dbReference>
<organism evidence="1 2">
    <name type="scientific">Kipferlia bialata</name>
    <dbReference type="NCBI Taxonomy" id="797122"/>
    <lineage>
        <taxon>Eukaryota</taxon>
        <taxon>Metamonada</taxon>
        <taxon>Carpediemonas-like organisms</taxon>
        <taxon>Kipferlia</taxon>
    </lineage>
</organism>
<evidence type="ECO:0000313" key="1">
    <source>
        <dbReference type="EMBL" id="GCA64672.1"/>
    </source>
</evidence>
<accession>A0A391PBD8</accession>
<dbReference type="AlphaFoldDB" id="A0A391PBD8"/>
<comment type="caution">
    <text evidence="1">The sequence shown here is derived from an EMBL/GenBank/DDBJ whole genome shotgun (WGS) entry which is preliminary data.</text>
</comment>
<name>A0A391PBD8_9EUKA</name>
<proteinExistence type="predicted"/>
<keyword evidence="2" id="KW-1185">Reference proteome</keyword>
<reference evidence="1 2" key="1">
    <citation type="journal article" date="2018" name="PLoS ONE">
        <title>The draft genome of Kipferlia bialata reveals reductive genome evolution in fornicate parasites.</title>
        <authorList>
            <person name="Tanifuji G."/>
            <person name="Takabayashi S."/>
            <person name="Kume K."/>
            <person name="Takagi M."/>
            <person name="Nakayama T."/>
            <person name="Kamikawa R."/>
            <person name="Inagaki Y."/>
            <person name="Hashimoto T."/>
        </authorList>
    </citation>
    <scope>NUCLEOTIDE SEQUENCE [LARGE SCALE GENOMIC DNA]</scope>
    <source>
        <strain evidence="1">NY0173</strain>
    </source>
</reference>
<dbReference type="Proteomes" id="UP000265618">
    <property type="component" value="Unassembled WGS sequence"/>
</dbReference>
<feature type="non-terminal residue" evidence="1">
    <location>
        <position position="1"/>
    </location>
</feature>
<evidence type="ECO:0000313" key="2">
    <source>
        <dbReference type="Proteomes" id="UP000265618"/>
    </source>
</evidence>
<gene>
    <name evidence="1" type="ORF">KIPB_015024</name>
</gene>
<sequence length="17" mass="1842">MQVLGELAKSIKGILNQ</sequence>